<evidence type="ECO:0000313" key="4">
    <source>
        <dbReference type="Proteomes" id="UP000094043"/>
    </source>
</evidence>
<reference evidence="3" key="3">
    <citation type="submission" date="2024-01" db="EMBL/GenBank/DDBJ databases">
        <authorList>
            <person name="Coelho M.A."/>
            <person name="David-Palma M."/>
            <person name="Shea T."/>
            <person name="Sun S."/>
            <person name="Cuomo C.A."/>
            <person name="Heitman J."/>
        </authorList>
    </citation>
    <scope>NUCLEOTIDE SEQUENCE</scope>
    <source>
        <strain evidence="3">CBS 7841</strain>
    </source>
</reference>
<gene>
    <name evidence="3" type="ORF">L203_101785</name>
</gene>
<dbReference type="Pfam" id="PF10338">
    <property type="entry name" value="YBL028C_N"/>
    <property type="match status" value="1"/>
</dbReference>
<dbReference type="AlphaFoldDB" id="A0AAJ8JQI2"/>
<dbReference type="KEGG" id="cdep:91085998"/>
<evidence type="ECO:0000256" key="1">
    <source>
        <dbReference type="SAM" id="MobiDB-lite"/>
    </source>
</evidence>
<feature type="compositionally biased region" description="Basic residues" evidence="1">
    <location>
        <begin position="1"/>
        <end position="20"/>
    </location>
</feature>
<feature type="compositionally biased region" description="Acidic residues" evidence="1">
    <location>
        <begin position="47"/>
        <end position="59"/>
    </location>
</feature>
<dbReference type="RefSeq" id="XP_066067317.1">
    <property type="nucleotide sequence ID" value="XM_066211220.1"/>
</dbReference>
<feature type="compositionally biased region" description="Basic and acidic residues" evidence="1">
    <location>
        <begin position="33"/>
        <end position="46"/>
    </location>
</feature>
<sequence length="111" mass="12162">MAKSIRSKAKMASRARKRQQSHYAIADAARTQRLSDKLLGKDKPAGEAEETMEQDTEMQEDPKKISTSGWRGSRKEQWRTSKGLSVKPKRSVKGLPNGSGDGNGCKTGSVV</sequence>
<feature type="region of interest" description="Disordered" evidence="1">
    <location>
        <begin position="1"/>
        <end position="111"/>
    </location>
</feature>
<dbReference type="EMBL" id="CP143785">
    <property type="protein sequence ID" value="WVN86617.1"/>
    <property type="molecule type" value="Genomic_DNA"/>
</dbReference>
<dbReference type="GO" id="GO:0030687">
    <property type="term" value="C:preribosome, large subunit precursor"/>
    <property type="evidence" value="ECO:0007669"/>
    <property type="project" value="TreeGrafter"/>
</dbReference>
<evidence type="ECO:0000313" key="3">
    <source>
        <dbReference type="EMBL" id="WVN86617.1"/>
    </source>
</evidence>
<evidence type="ECO:0000259" key="2">
    <source>
        <dbReference type="Pfam" id="PF10338"/>
    </source>
</evidence>
<dbReference type="InterPro" id="IPR019434">
    <property type="entry name" value="DUF2423"/>
</dbReference>
<accession>A0AAJ8JQI2</accession>
<proteinExistence type="predicted"/>
<dbReference type="PANTHER" id="PTHR28219:SF1">
    <property type="entry name" value="UPF0642 PROTEIN YBL028C"/>
    <property type="match status" value="1"/>
</dbReference>
<name>A0AAJ8JQI2_9TREE</name>
<dbReference type="GeneID" id="91085998"/>
<feature type="domain" description="DUF2423" evidence="2">
    <location>
        <begin position="1"/>
        <end position="41"/>
    </location>
</feature>
<organism evidence="3 4">
    <name type="scientific">Cryptococcus depauperatus CBS 7841</name>
    <dbReference type="NCBI Taxonomy" id="1295531"/>
    <lineage>
        <taxon>Eukaryota</taxon>
        <taxon>Fungi</taxon>
        <taxon>Dikarya</taxon>
        <taxon>Basidiomycota</taxon>
        <taxon>Agaricomycotina</taxon>
        <taxon>Tremellomycetes</taxon>
        <taxon>Tremellales</taxon>
        <taxon>Cryptococcaceae</taxon>
        <taxon>Cryptococcus</taxon>
    </lineage>
</organism>
<keyword evidence="4" id="KW-1185">Reference proteome</keyword>
<protein>
    <recommendedName>
        <fullName evidence="2">DUF2423 domain-containing protein</fullName>
    </recommendedName>
</protein>
<reference evidence="3" key="1">
    <citation type="submission" date="2016-06" db="EMBL/GenBank/DDBJ databases">
        <authorList>
            <person name="Cuomo C."/>
            <person name="Litvintseva A."/>
            <person name="Heitman J."/>
            <person name="Chen Y."/>
            <person name="Sun S."/>
            <person name="Springer D."/>
            <person name="Dromer F."/>
            <person name="Young S."/>
            <person name="Zeng Q."/>
            <person name="Chapman S."/>
            <person name="Gujja S."/>
            <person name="Saif S."/>
            <person name="Birren B."/>
        </authorList>
    </citation>
    <scope>NUCLEOTIDE SEQUENCE</scope>
    <source>
        <strain evidence="3">CBS 7841</strain>
    </source>
</reference>
<dbReference type="PANTHER" id="PTHR28219">
    <property type="entry name" value="UPF0642 PROTEIN YBL028C"/>
    <property type="match status" value="1"/>
</dbReference>
<reference evidence="3" key="2">
    <citation type="journal article" date="2022" name="Elife">
        <title>Obligate sexual reproduction of a homothallic fungus closely related to the Cryptococcus pathogenic species complex.</title>
        <authorList>
            <person name="Passer A.R."/>
            <person name="Clancey S.A."/>
            <person name="Shea T."/>
            <person name="David-Palma M."/>
            <person name="Averette A.F."/>
            <person name="Boekhout T."/>
            <person name="Porcel B.M."/>
            <person name="Nowrousian M."/>
            <person name="Cuomo C.A."/>
            <person name="Sun S."/>
            <person name="Heitman J."/>
            <person name="Coelho M.A."/>
        </authorList>
    </citation>
    <scope>NUCLEOTIDE SEQUENCE</scope>
    <source>
        <strain evidence="3">CBS 7841</strain>
    </source>
</reference>
<dbReference type="Proteomes" id="UP000094043">
    <property type="component" value="Chromosome 2"/>
</dbReference>